<proteinExistence type="predicted"/>
<protein>
    <submittedName>
        <fullName evidence="3">DUF4453 domain-containing protein</fullName>
    </submittedName>
</protein>
<dbReference type="InterPro" id="IPR025582">
    <property type="entry name" value="YARHG_dom"/>
</dbReference>
<keyword evidence="4" id="KW-1185">Reference proteome</keyword>
<name>A0A8J7IIJ9_9RHOB</name>
<dbReference type="SMART" id="SM01324">
    <property type="entry name" value="YARHG"/>
    <property type="match status" value="1"/>
</dbReference>
<feature type="signal peptide" evidence="1">
    <location>
        <begin position="1"/>
        <end position="18"/>
    </location>
</feature>
<feature type="domain" description="YARHG" evidence="2">
    <location>
        <begin position="1"/>
        <end position="77"/>
    </location>
</feature>
<sequence length="188" mass="20774">MRIVLVLLMLLPASHMRAAEGCVDVWFTRNLIMDRAGYCFGSPLGQALFDNSDCTGAQIQLDPASQALVSRIRALEAQHGCQIDTSRHSLDIEDIAFRRVLRDLPIRQDGQWGCLGWTAAETPLYDGYTEPLGAIGQVTPGDYVLFEHEGVAGGNWVYVTVHHPSWGAFKSAGWMYWTDRMPCASEAG</sequence>
<evidence type="ECO:0000313" key="4">
    <source>
        <dbReference type="Proteomes" id="UP000619079"/>
    </source>
</evidence>
<dbReference type="InterPro" id="IPR027920">
    <property type="entry name" value="DUF4453"/>
</dbReference>
<dbReference type="Pfam" id="PF13308">
    <property type="entry name" value="YARHG"/>
    <property type="match status" value="1"/>
</dbReference>
<evidence type="ECO:0000259" key="2">
    <source>
        <dbReference type="SMART" id="SM01324"/>
    </source>
</evidence>
<keyword evidence="1" id="KW-0732">Signal</keyword>
<accession>A0A8J7IIJ9</accession>
<evidence type="ECO:0000256" key="1">
    <source>
        <dbReference type="SAM" id="SignalP"/>
    </source>
</evidence>
<reference evidence="3" key="1">
    <citation type="submission" date="2020-12" db="EMBL/GenBank/DDBJ databases">
        <title>Sedimentitalea sp. nov., isolated from sand in Incheon.</title>
        <authorList>
            <person name="Kim W."/>
        </authorList>
    </citation>
    <scope>NUCLEOTIDE SEQUENCE</scope>
    <source>
        <strain evidence="3">CAU 1593</strain>
    </source>
</reference>
<dbReference type="AlphaFoldDB" id="A0A8J7IIJ9"/>
<gene>
    <name evidence="3" type="ORF">JF290_08425</name>
</gene>
<organism evidence="3 4">
    <name type="scientific">Sedimentitalea arenosa</name>
    <dbReference type="NCBI Taxonomy" id="2798803"/>
    <lineage>
        <taxon>Bacteria</taxon>
        <taxon>Pseudomonadati</taxon>
        <taxon>Pseudomonadota</taxon>
        <taxon>Alphaproteobacteria</taxon>
        <taxon>Rhodobacterales</taxon>
        <taxon>Paracoccaceae</taxon>
        <taxon>Sedimentitalea</taxon>
    </lineage>
</organism>
<comment type="caution">
    <text evidence="3">The sequence shown here is derived from an EMBL/GenBank/DDBJ whole genome shotgun (WGS) entry which is preliminary data.</text>
</comment>
<dbReference type="RefSeq" id="WP_199024416.1">
    <property type="nucleotide sequence ID" value="NZ_JAELVR010000005.1"/>
</dbReference>
<dbReference type="Proteomes" id="UP000619079">
    <property type="component" value="Unassembled WGS sequence"/>
</dbReference>
<dbReference type="EMBL" id="JAELVR010000005">
    <property type="protein sequence ID" value="MBJ6371552.1"/>
    <property type="molecule type" value="Genomic_DNA"/>
</dbReference>
<evidence type="ECO:0000313" key="3">
    <source>
        <dbReference type="EMBL" id="MBJ6371552.1"/>
    </source>
</evidence>
<dbReference type="Pfam" id="PF14627">
    <property type="entry name" value="DUF4453"/>
    <property type="match status" value="1"/>
</dbReference>
<feature type="chain" id="PRO_5035251141" evidence="1">
    <location>
        <begin position="19"/>
        <end position="188"/>
    </location>
</feature>